<proteinExistence type="inferred from homology"/>
<comment type="subcellular location">
    <subcellularLocation>
        <location evidence="1">Cytoplasm</location>
        <location evidence="1">Cytoskeleton</location>
        <location evidence="1">Microtubule organizing center</location>
        <location evidence="1">Centrosome</location>
        <location evidence="1">Centriole</location>
    </subcellularLocation>
    <subcellularLocation>
        <location evidence="2">Nucleus</location>
    </subcellularLocation>
</comment>
<dbReference type="GeneID" id="108040302"/>
<feature type="compositionally biased region" description="Basic and acidic residues" evidence="10">
    <location>
        <begin position="468"/>
        <end position="483"/>
    </location>
</feature>
<feature type="region of interest" description="Disordered" evidence="10">
    <location>
        <begin position="688"/>
        <end position="737"/>
    </location>
</feature>
<evidence type="ECO:0000256" key="4">
    <source>
        <dbReference type="ARBA" id="ARBA00013508"/>
    </source>
</evidence>
<keyword evidence="6" id="KW-0493">Microtubule</keyword>
<feature type="compositionally biased region" description="Basic and acidic residues" evidence="10">
    <location>
        <begin position="244"/>
        <end position="262"/>
    </location>
</feature>
<reference evidence="12" key="1">
    <citation type="journal article" date="2021" name="Elife">
        <title>Highly contiguous assemblies of 101 drosophilid genomes.</title>
        <authorList>
            <person name="Kim B.Y."/>
            <person name="Wang J.R."/>
            <person name="Miller D.E."/>
            <person name="Barmina O."/>
            <person name="Delaney E."/>
            <person name="Thompson A."/>
            <person name="Comeault A.A."/>
            <person name="Peede D."/>
            <person name="D'Agostino E.R."/>
            <person name="Pelaez J."/>
            <person name="Aguilar J.M."/>
            <person name="Haji D."/>
            <person name="Matsunaga T."/>
            <person name="Armstrong E.E."/>
            <person name="Zych M."/>
            <person name="Ogawa Y."/>
            <person name="Stamenkovic-Radak M."/>
            <person name="Jelic M."/>
            <person name="Veselinovic M.S."/>
            <person name="Tanaskovic M."/>
            <person name="Eric P."/>
            <person name="Gao J.J."/>
            <person name="Katoh T.K."/>
            <person name="Toda M.J."/>
            <person name="Watabe H."/>
            <person name="Watada M."/>
            <person name="Davis J.S."/>
            <person name="Moyle L.C."/>
            <person name="Manoli G."/>
            <person name="Bertolini E."/>
            <person name="Kostal V."/>
            <person name="Hawley R.S."/>
            <person name="Takahashi A."/>
            <person name="Jones C.D."/>
            <person name="Price D.K."/>
            <person name="Whiteman N."/>
            <person name="Kopp A."/>
            <person name="Matute D.R."/>
            <person name="Petrov D.A."/>
        </authorList>
    </citation>
    <scope>NUCLEOTIDE SEQUENCE [LARGE SCALE GENOMIC DNA]</scope>
</reference>
<sequence>MIGSFWNLCRACPSMPVDKQLHSEYRSTYRWHEFTGNSRPEVVRRAPAPNPSQFVGPTNEPPLPRRKKCPELAYKSHEFIIGSEYTDARRDASAHRLARSEERGGTPSRRSKSEGPPVVPNGRAYPIATEVDGTTRKQAGESNGLFKKTITKLSTEYRLQFVWPTVRRIKGGGEATSRAAAGDYPRKSISLGALRSGGQSHSHTQNQSQSLTQTQNGHTHHTMMGGGAGLPTVHKKRTTNQKEATLHELEPLVSDTDDRKTHEKQVTIVERKITSRPFSQAIDQERLNHFITKKENFGFADAASAAAALKDEVDNRQQADESGQVVMNGSAPPHSKPNLDLWFKEMVELRKKAGEYKCRGWGIEIDPELYKKQKDLWDQVSKRSSLSALSLASTVHRPITKEEKEQENNKKSTPLQKTQKPRVPGQAFLIDNKDEISALPARFNNIRHHLERTTGPDVEEGALLPSPTREKLMPALTKRESESQRGSPKKSALSRHGSPQKGSPQKGSPKKVLKTRSQSAGPGVAENESPKRQIRSASQAPSSRKKTPTTGTGSERKARPYEGEDGRETAISISSCSPQPPVPEVPEEPLVKSPPEPTRVKSPEQIIMRSPDPVNWTVPLDTGKTFTVTQNVKDGENYSRPQSEIKASTPVEKPPPPPQSAPPQLTEQAKMDAWKTCSPTTSAAVYGKTLTPHATPGQPGGAVRCTAAQDQPSPQPDAAMSSSSSTGTASTARTTAAEVLEKARDRFDRFWGSSASKEESV</sequence>
<evidence type="ECO:0000256" key="6">
    <source>
        <dbReference type="ARBA" id="ARBA00022701"/>
    </source>
</evidence>
<evidence type="ECO:0000256" key="5">
    <source>
        <dbReference type="ARBA" id="ARBA00022490"/>
    </source>
</evidence>
<dbReference type="RefSeq" id="XP_016973213.1">
    <property type="nucleotide sequence ID" value="XM_017117724.1"/>
</dbReference>
<dbReference type="GO" id="GO:0046600">
    <property type="term" value="P:negative regulation of centriole replication"/>
    <property type="evidence" value="ECO:0007669"/>
    <property type="project" value="InterPro"/>
</dbReference>
<evidence type="ECO:0000313" key="12">
    <source>
        <dbReference type="Proteomes" id="UP001652680"/>
    </source>
</evidence>
<reference evidence="11" key="3">
    <citation type="submission" date="2025-05" db="UniProtKB">
        <authorList>
            <consortium name="EnsemblMetazoa"/>
        </authorList>
    </citation>
    <scope>IDENTIFICATION</scope>
</reference>
<feature type="compositionally biased region" description="Polar residues" evidence="10">
    <location>
        <begin position="535"/>
        <end position="553"/>
    </location>
</feature>
<feature type="compositionally biased region" description="Low complexity" evidence="10">
    <location>
        <begin position="718"/>
        <end position="737"/>
    </location>
</feature>
<evidence type="ECO:0000256" key="1">
    <source>
        <dbReference type="ARBA" id="ARBA00004114"/>
    </source>
</evidence>
<feature type="region of interest" description="Disordered" evidence="10">
    <location>
        <begin position="397"/>
        <end position="429"/>
    </location>
</feature>
<feature type="region of interest" description="Disordered" evidence="10">
    <location>
        <begin position="41"/>
        <end position="66"/>
    </location>
</feature>
<comment type="function">
    <text evidence="9">Microtubule-binding protein that negatively regulates centriole duplication. Binds to and stabilizes microtubules.</text>
</comment>
<organism evidence="13">
    <name type="scientific">Drosophila rhopaloa</name>
    <name type="common">Fruit fly</name>
    <dbReference type="NCBI Taxonomy" id="1041015"/>
    <lineage>
        <taxon>Eukaryota</taxon>
        <taxon>Metazoa</taxon>
        <taxon>Ecdysozoa</taxon>
        <taxon>Arthropoda</taxon>
        <taxon>Hexapoda</taxon>
        <taxon>Insecta</taxon>
        <taxon>Pterygota</taxon>
        <taxon>Neoptera</taxon>
        <taxon>Endopterygota</taxon>
        <taxon>Diptera</taxon>
        <taxon>Brachycera</taxon>
        <taxon>Muscomorpha</taxon>
        <taxon>Ephydroidea</taxon>
        <taxon>Drosophilidae</taxon>
        <taxon>Drosophila</taxon>
        <taxon>Sophophora</taxon>
    </lineage>
</organism>
<dbReference type="GO" id="GO:0005874">
    <property type="term" value="C:microtubule"/>
    <property type="evidence" value="ECO:0007669"/>
    <property type="project" value="UniProtKB-KW"/>
</dbReference>
<evidence type="ECO:0000256" key="7">
    <source>
        <dbReference type="ARBA" id="ARBA00023212"/>
    </source>
</evidence>
<keyword evidence="5" id="KW-0963">Cytoplasm</keyword>
<dbReference type="GO" id="GO:0005814">
    <property type="term" value="C:centriole"/>
    <property type="evidence" value="ECO:0007669"/>
    <property type="project" value="UniProtKB-SubCell"/>
</dbReference>
<dbReference type="AlphaFoldDB" id="A0A6P4EDL5"/>
<dbReference type="InterPro" id="IPR029136">
    <property type="entry name" value="MDM1"/>
</dbReference>
<feature type="region of interest" description="Disordered" evidence="10">
    <location>
        <begin position="90"/>
        <end position="140"/>
    </location>
</feature>
<feature type="compositionally biased region" description="Basic and acidic residues" evidence="10">
    <location>
        <begin position="554"/>
        <end position="568"/>
    </location>
</feature>
<dbReference type="GO" id="GO:0005634">
    <property type="term" value="C:nucleus"/>
    <property type="evidence" value="ECO:0007669"/>
    <property type="project" value="UniProtKB-SubCell"/>
</dbReference>
<accession>A0A6P4EDL5</accession>
<feature type="region of interest" description="Disordered" evidence="10">
    <location>
        <begin position="190"/>
        <end position="262"/>
    </location>
</feature>
<protein>
    <recommendedName>
        <fullName evidence="4">Nuclear protein MDM1</fullName>
    </recommendedName>
</protein>
<name>A0A6P4EDL5_DRORH</name>
<evidence type="ECO:0000313" key="11">
    <source>
        <dbReference type="EnsemblMetazoa" id="XP_016973213.1"/>
    </source>
</evidence>
<reference evidence="13" key="2">
    <citation type="submission" date="2025-04" db="UniProtKB">
        <authorList>
            <consortium name="RefSeq"/>
        </authorList>
    </citation>
    <scope>IDENTIFICATION</scope>
</reference>
<evidence type="ECO:0000313" key="13">
    <source>
        <dbReference type="RefSeq" id="XP_016973213.1"/>
    </source>
</evidence>
<dbReference type="EnsemblMetazoa" id="XM_017117724.2">
    <property type="protein sequence ID" value="XP_016973213.1"/>
    <property type="gene ID" value="LOC108040302"/>
</dbReference>
<keyword evidence="8" id="KW-0539">Nucleus</keyword>
<dbReference type="OrthoDB" id="9999940at2759"/>
<evidence type="ECO:0000256" key="9">
    <source>
        <dbReference type="ARBA" id="ARBA00045771"/>
    </source>
</evidence>
<keyword evidence="7" id="KW-0206">Cytoskeleton</keyword>
<dbReference type="PANTHER" id="PTHR32078:SF1">
    <property type="entry name" value="NUCLEAR PROTEIN MDM1"/>
    <property type="match status" value="1"/>
</dbReference>
<dbReference type="PANTHER" id="PTHR32078">
    <property type="entry name" value="NUCLEAR PROTEIN MDM1"/>
    <property type="match status" value="1"/>
</dbReference>
<feature type="compositionally biased region" description="Basic and acidic residues" evidence="10">
    <location>
        <begin position="90"/>
        <end position="104"/>
    </location>
</feature>
<feature type="compositionally biased region" description="Pro residues" evidence="10">
    <location>
        <begin position="652"/>
        <end position="661"/>
    </location>
</feature>
<dbReference type="Proteomes" id="UP001652680">
    <property type="component" value="Unassembled WGS sequence"/>
</dbReference>
<comment type="similarity">
    <text evidence="3">Belongs to the MDM1 family.</text>
</comment>
<feature type="region of interest" description="Disordered" evidence="10">
    <location>
        <begin position="450"/>
        <end position="673"/>
    </location>
</feature>
<evidence type="ECO:0000256" key="2">
    <source>
        <dbReference type="ARBA" id="ARBA00004123"/>
    </source>
</evidence>
<gene>
    <name evidence="13" type="primary">LOC108040302</name>
    <name evidence="11" type="synonym">108040302</name>
</gene>
<feature type="compositionally biased region" description="Low complexity" evidence="10">
    <location>
        <begin position="196"/>
        <end position="217"/>
    </location>
</feature>
<dbReference type="GO" id="GO:0008017">
    <property type="term" value="F:microtubule binding"/>
    <property type="evidence" value="ECO:0007669"/>
    <property type="project" value="InterPro"/>
</dbReference>
<feature type="compositionally biased region" description="Basic and acidic residues" evidence="10">
    <location>
        <begin position="399"/>
        <end position="410"/>
    </location>
</feature>
<evidence type="ECO:0000256" key="3">
    <source>
        <dbReference type="ARBA" id="ARBA00010494"/>
    </source>
</evidence>
<evidence type="ECO:0000256" key="8">
    <source>
        <dbReference type="ARBA" id="ARBA00023242"/>
    </source>
</evidence>
<keyword evidence="12" id="KW-1185">Reference proteome</keyword>
<dbReference type="Pfam" id="PF15501">
    <property type="entry name" value="MDM1"/>
    <property type="match status" value="1"/>
</dbReference>
<evidence type="ECO:0000256" key="10">
    <source>
        <dbReference type="SAM" id="MobiDB-lite"/>
    </source>
</evidence>